<feature type="transmembrane region" description="Helical" evidence="7">
    <location>
        <begin position="908"/>
        <end position="929"/>
    </location>
</feature>
<name>A0ABV6VUK0_9ACTN</name>
<evidence type="ECO:0000256" key="1">
    <source>
        <dbReference type="ARBA" id="ARBA00004651"/>
    </source>
</evidence>
<protein>
    <submittedName>
        <fullName evidence="9">FtsX-like permease family protein</fullName>
    </submittedName>
</protein>
<evidence type="ECO:0000313" key="10">
    <source>
        <dbReference type="Proteomes" id="UP001592531"/>
    </source>
</evidence>
<reference evidence="9 10" key="1">
    <citation type="submission" date="2024-09" db="EMBL/GenBank/DDBJ databases">
        <authorList>
            <person name="Lee S.D."/>
        </authorList>
    </citation>
    <scope>NUCLEOTIDE SEQUENCE [LARGE SCALE GENOMIC DNA]</scope>
    <source>
        <strain evidence="9 10">N8-3</strain>
    </source>
</reference>
<gene>
    <name evidence="9" type="ORF">ACEZDE_12065</name>
</gene>
<keyword evidence="3 7" id="KW-0812">Transmembrane</keyword>
<evidence type="ECO:0000259" key="8">
    <source>
        <dbReference type="Pfam" id="PF02687"/>
    </source>
</evidence>
<sequence length="941" mass="94613">MKLSACRVALRIARRDALRAKGRSALVVAMIALPILGVTAADVTYRSAHLSAQQAADRQMGAAAAYVSVYDLGRPVEQAPDPDDGTDEPGGDKPTAQQQAVAKEPVGQVLARALPAGARVTPVNASDYLSVSTAYGQTTTRVQGLDLGDPLLHGLVTVLRGRPPAAADQVAATSAFLADTGLKLGGTTTVRGTTRPLTITAVVEFPSDLGSDRLVGRPADIAALAAAAASPGGTPAPMSQPDYLVTLPGGAAFGWADVVRANGFGFTVSSRAVLADPPPRSAVPYFRDRGADGGVPLSATGVTVAATVVGMALLEIVLLAGPAFAVGARRSRRQLGLLAAGGGDRSQIGAVVLGGGVVLGAVGAVLGLVVGAATVAIGRTPLEQRVGARFGSFALQPLDLLGIVCVGLLTGLLAAIVPAVQAARADVVASLTGRGSVKPPSKRLTLLGALAVAAGAAMALLGVGMGDQTAAIMGGSMIAELGVVACTPFLVGLFGKLSRWLPLGPRLALRDSARHRGRTAPAVAAVMAAVAGAVAVVAYQGSSTAEQRAGYSASAPVGSLVMQVSQSSSAADLAQQRAAVQRSVPGLGPRGDFGAVTTPGADCTGDDPCGYASVSLPEDQVCPAYAKGARVWSTDEIKALSRTDPRCRIAYGTGPNYSGYALTAGDATTLRNLAGVTDPAAVRALAEGKVLVRSPQLIGHDGMVTVSVDISPAPDNPNDNGSVKTYRAPGFAVSSDVSSFTGMMTPETARRMGMAVNPTGSVWLPPRMPGKADEQRAQAAAERVDDASITVERGFQSESTAIELGLILTASVVAVAAAGIATGLAAADSQADLATLAAVGAAARIRRTLSGFQCAVIAAMGALLGSAAGLVPAAALWRIHGGGSGSMSYDFGTGVIDVKSGAALLVPWGPMALVVVGLPLLAWLLAAGFTRSRVVLTRRAG</sequence>
<evidence type="ECO:0000256" key="4">
    <source>
        <dbReference type="ARBA" id="ARBA00022989"/>
    </source>
</evidence>
<feature type="compositionally biased region" description="Acidic residues" evidence="6">
    <location>
        <begin position="80"/>
        <end position="89"/>
    </location>
</feature>
<feature type="transmembrane region" description="Helical" evidence="7">
    <location>
        <begin position="519"/>
        <end position="539"/>
    </location>
</feature>
<evidence type="ECO:0000256" key="5">
    <source>
        <dbReference type="ARBA" id="ARBA00023136"/>
    </source>
</evidence>
<feature type="domain" description="ABC3 transporter permease C-terminal" evidence="8">
    <location>
        <begin position="309"/>
        <end position="425"/>
    </location>
</feature>
<keyword evidence="10" id="KW-1185">Reference proteome</keyword>
<feature type="transmembrane region" description="Helical" evidence="7">
    <location>
        <begin position="398"/>
        <end position="423"/>
    </location>
</feature>
<evidence type="ECO:0000256" key="7">
    <source>
        <dbReference type="SAM" id="Phobius"/>
    </source>
</evidence>
<evidence type="ECO:0000313" key="9">
    <source>
        <dbReference type="EMBL" id="MFC1417380.1"/>
    </source>
</evidence>
<dbReference type="RefSeq" id="WP_380535441.1">
    <property type="nucleotide sequence ID" value="NZ_JBHFAB010000007.1"/>
</dbReference>
<comment type="caution">
    <text evidence="9">The sequence shown here is derived from an EMBL/GenBank/DDBJ whole genome shotgun (WGS) entry which is preliminary data.</text>
</comment>
<keyword evidence="2" id="KW-1003">Cell membrane</keyword>
<feature type="transmembrane region" description="Helical" evidence="7">
    <location>
        <begin position="304"/>
        <end position="327"/>
    </location>
</feature>
<evidence type="ECO:0000256" key="3">
    <source>
        <dbReference type="ARBA" id="ARBA00022692"/>
    </source>
</evidence>
<dbReference type="InterPro" id="IPR003838">
    <property type="entry name" value="ABC3_permease_C"/>
</dbReference>
<feature type="transmembrane region" description="Helical" evidence="7">
    <location>
        <begin position="444"/>
        <end position="465"/>
    </location>
</feature>
<comment type="subcellular location">
    <subcellularLocation>
        <location evidence="1">Cell membrane</location>
        <topology evidence="1">Multi-pass membrane protein</topology>
    </subcellularLocation>
</comment>
<keyword evidence="4 7" id="KW-1133">Transmembrane helix</keyword>
<dbReference type="EMBL" id="JBHFAB010000007">
    <property type="protein sequence ID" value="MFC1417380.1"/>
    <property type="molecule type" value="Genomic_DNA"/>
</dbReference>
<proteinExistence type="predicted"/>
<organism evidence="9 10">
    <name type="scientific">Streptacidiphilus cavernicola</name>
    <dbReference type="NCBI Taxonomy" id="3342716"/>
    <lineage>
        <taxon>Bacteria</taxon>
        <taxon>Bacillati</taxon>
        <taxon>Actinomycetota</taxon>
        <taxon>Actinomycetes</taxon>
        <taxon>Kitasatosporales</taxon>
        <taxon>Streptomycetaceae</taxon>
        <taxon>Streptacidiphilus</taxon>
    </lineage>
</organism>
<accession>A0ABV6VUK0</accession>
<evidence type="ECO:0000256" key="2">
    <source>
        <dbReference type="ARBA" id="ARBA00022475"/>
    </source>
</evidence>
<dbReference type="Pfam" id="PF02687">
    <property type="entry name" value="FtsX"/>
    <property type="match status" value="1"/>
</dbReference>
<dbReference type="Proteomes" id="UP001592531">
    <property type="component" value="Unassembled WGS sequence"/>
</dbReference>
<dbReference type="PANTHER" id="PTHR30287:SF2">
    <property type="entry name" value="BLL1001 PROTEIN"/>
    <property type="match status" value="1"/>
</dbReference>
<feature type="transmembrane region" description="Helical" evidence="7">
    <location>
        <begin position="854"/>
        <end position="877"/>
    </location>
</feature>
<keyword evidence="5 7" id="KW-0472">Membrane</keyword>
<dbReference type="InterPro" id="IPR038766">
    <property type="entry name" value="Membrane_comp_ABC_pdt"/>
</dbReference>
<evidence type="ECO:0000256" key="6">
    <source>
        <dbReference type="SAM" id="MobiDB-lite"/>
    </source>
</evidence>
<feature type="transmembrane region" description="Helical" evidence="7">
    <location>
        <begin position="477"/>
        <end position="498"/>
    </location>
</feature>
<feature type="region of interest" description="Disordered" evidence="6">
    <location>
        <begin position="75"/>
        <end position="103"/>
    </location>
</feature>
<feature type="transmembrane region" description="Helical" evidence="7">
    <location>
        <begin position="348"/>
        <end position="378"/>
    </location>
</feature>
<feature type="transmembrane region" description="Helical" evidence="7">
    <location>
        <begin position="804"/>
        <end position="827"/>
    </location>
</feature>
<dbReference type="PANTHER" id="PTHR30287">
    <property type="entry name" value="MEMBRANE COMPONENT OF PREDICTED ABC SUPERFAMILY METABOLITE UPTAKE TRANSPORTER"/>
    <property type="match status" value="1"/>
</dbReference>